<dbReference type="InterPro" id="IPR052520">
    <property type="entry name" value="ATL_DNA_repair"/>
</dbReference>
<keyword evidence="4" id="KW-1185">Reference proteome</keyword>
<sequence>MGRTVFTEKAIEVIKAIPEGKVCSYGKIAALAGNPRAARQIVRILHSSGKKENLPWQRVVNREGRISLKKGQGYERQRELLEREGVEFDFDGQIDFEVYLWVPEQLILGDER</sequence>
<keyword evidence="3" id="KW-0489">Methyltransferase</keyword>
<dbReference type="RefSeq" id="WP_015853136.1">
    <property type="nucleotide sequence ID" value="NC_012881.1"/>
</dbReference>
<dbReference type="STRING" id="526222.Desal_3269"/>
<dbReference type="CDD" id="cd06445">
    <property type="entry name" value="ATase"/>
    <property type="match status" value="1"/>
</dbReference>
<keyword evidence="3" id="KW-0808">Transferase</keyword>
<name>C6C2B9_MARSD</name>
<dbReference type="InterPro" id="IPR014048">
    <property type="entry name" value="MethylDNA_cys_MeTrfase_DNA-bd"/>
</dbReference>
<dbReference type="Gene3D" id="1.10.10.10">
    <property type="entry name" value="Winged helix-like DNA-binding domain superfamily/Winged helix DNA-binding domain"/>
    <property type="match status" value="1"/>
</dbReference>
<dbReference type="PANTHER" id="PTHR42942">
    <property type="entry name" value="6-O-METHYLGUANINE DNA METHYLTRANSFERASE"/>
    <property type="match status" value="1"/>
</dbReference>
<evidence type="ECO:0000259" key="2">
    <source>
        <dbReference type="Pfam" id="PF01035"/>
    </source>
</evidence>
<dbReference type="InterPro" id="IPR036388">
    <property type="entry name" value="WH-like_DNA-bd_sf"/>
</dbReference>
<dbReference type="HOGENOM" id="CLU_000445_52_5_7"/>
<dbReference type="Proteomes" id="UP000002601">
    <property type="component" value="Chromosome"/>
</dbReference>
<dbReference type="SUPFAM" id="SSF46767">
    <property type="entry name" value="Methylated DNA-protein cysteine methyltransferase, C-terminal domain"/>
    <property type="match status" value="1"/>
</dbReference>
<dbReference type="PANTHER" id="PTHR42942:SF1">
    <property type="entry name" value="ALKYLTRANSFERASE-LIKE PROTEIN 1"/>
    <property type="match status" value="1"/>
</dbReference>
<dbReference type="InterPro" id="IPR036217">
    <property type="entry name" value="MethylDNA_cys_MeTrfase_DNAb"/>
</dbReference>
<dbReference type="OrthoDB" id="9132167at2"/>
<evidence type="ECO:0000256" key="1">
    <source>
        <dbReference type="ARBA" id="ARBA00022763"/>
    </source>
</evidence>
<keyword evidence="1" id="KW-0227">DNA damage</keyword>
<dbReference type="EMBL" id="CP001649">
    <property type="protein sequence ID" value="ACS81320.1"/>
    <property type="molecule type" value="Genomic_DNA"/>
</dbReference>
<gene>
    <name evidence="3" type="ordered locus">Desal_3269</name>
</gene>
<evidence type="ECO:0000313" key="3">
    <source>
        <dbReference type="EMBL" id="ACS81320.1"/>
    </source>
</evidence>
<dbReference type="eggNOG" id="COG3695">
    <property type="taxonomic scope" value="Bacteria"/>
</dbReference>
<accession>C6C2B9</accession>
<organism evidence="3 4">
    <name type="scientific">Maridesulfovibrio salexigens (strain ATCC 14822 / DSM 2638 / NCIMB 8403 / VKM B-1763)</name>
    <name type="common">Desulfovibrio salexigens</name>
    <dbReference type="NCBI Taxonomy" id="526222"/>
    <lineage>
        <taxon>Bacteria</taxon>
        <taxon>Pseudomonadati</taxon>
        <taxon>Thermodesulfobacteriota</taxon>
        <taxon>Desulfovibrionia</taxon>
        <taxon>Desulfovibrionales</taxon>
        <taxon>Desulfovibrionaceae</taxon>
        <taxon>Maridesulfovibrio</taxon>
    </lineage>
</organism>
<dbReference type="GO" id="GO:0008168">
    <property type="term" value="F:methyltransferase activity"/>
    <property type="evidence" value="ECO:0007669"/>
    <property type="project" value="UniProtKB-KW"/>
</dbReference>
<dbReference type="GO" id="GO:0006281">
    <property type="term" value="P:DNA repair"/>
    <property type="evidence" value="ECO:0007669"/>
    <property type="project" value="InterPro"/>
</dbReference>
<dbReference type="GO" id="GO:0032259">
    <property type="term" value="P:methylation"/>
    <property type="evidence" value="ECO:0007669"/>
    <property type="project" value="UniProtKB-KW"/>
</dbReference>
<dbReference type="AlphaFoldDB" id="C6C2B9"/>
<dbReference type="KEGG" id="dsa:Desal_3269"/>
<dbReference type="Pfam" id="PF01035">
    <property type="entry name" value="DNA_binding_1"/>
    <property type="match status" value="1"/>
</dbReference>
<proteinExistence type="predicted"/>
<reference evidence="3 4" key="1">
    <citation type="submission" date="2009-06" db="EMBL/GenBank/DDBJ databases">
        <title>Complete sequence of Desulfovibrio salexigens DSM 2638.</title>
        <authorList>
            <consortium name="US DOE Joint Genome Institute"/>
            <person name="Lucas S."/>
            <person name="Copeland A."/>
            <person name="Lapidus A."/>
            <person name="Glavina del Rio T."/>
            <person name="Tice H."/>
            <person name="Bruce D."/>
            <person name="Goodwin L."/>
            <person name="Pitluck S."/>
            <person name="Munk A.C."/>
            <person name="Brettin T."/>
            <person name="Detter J.C."/>
            <person name="Han C."/>
            <person name="Tapia R."/>
            <person name="Larimer F."/>
            <person name="Land M."/>
            <person name="Hauser L."/>
            <person name="Kyrpides N."/>
            <person name="Anderson I."/>
            <person name="Wall J.D."/>
            <person name="Arkin A.P."/>
            <person name="Dehal P."/>
            <person name="Chivian D."/>
            <person name="Giles B."/>
            <person name="Hazen T.C."/>
        </authorList>
    </citation>
    <scope>NUCLEOTIDE SEQUENCE [LARGE SCALE GENOMIC DNA]</scope>
    <source>
        <strain evidence="4">ATCC 14822 / DSM 2638 / NCIMB 8403 / VKM B-1763</strain>
    </source>
</reference>
<evidence type="ECO:0000313" key="4">
    <source>
        <dbReference type="Proteomes" id="UP000002601"/>
    </source>
</evidence>
<feature type="domain" description="Methylated-DNA-[protein]-cysteine S-methyltransferase DNA binding" evidence="2">
    <location>
        <begin position="6"/>
        <end position="86"/>
    </location>
</feature>
<protein>
    <submittedName>
        <fullName evidence="3">Methylated-DNA-(Protein)-cysteine S-methyltransferase DNA binding</fullName>
    </submittedName>
</protein>